<dbReference type="SMART" id="SM00248">
    <property type="entry name" value="ANK"/>
    <property type="match status" value="3"/>
</dbReference>
<dbReference type="PROSITE" id="PS50088">
    <property type="entry name" value="ANK_REPEAT"/>
    <property type="match status" value="1"/>
</dbReference>
<evidence type="ECO:0000256" key="1">
    <source>
        <dbReference type="ARBA" id="ARBA00022737"/>
    </source>
</evidence>
<sequence length="715" mass="80714">MTSMESIGGVIAIAQAIVGTCKAIDICVTAIKDSHETLRRWNTMITTIRQTSLQFEAVLLERKASHPTEDSLEGTHYGVLGSHLDQFNRDLRKLERNISKANLASPGSSSRVSLRSKVKLAYTMDWRENEQLFKWIDRHVNLLQINTDLIRGVNEDDMNQVQRALGTGHDSWKPAPAPELLDEPQAELKDWLASAEGFVRHIALRDFDPSDSDTLTPNETDWDLMHDTADTININTVSLMEQEYRLHATMQHVDHLNASNIPVIASNVQLEVIRLSHELSKAKGVTLTLKERFRLQERYVTLLLKSTERHHVFGIRAQEYLRGQIIPNINSEDAELRDIWLSVGKMYYALKVWGPATEWLRLALLHGYVRHSRDVNQSEIEEISKLICQVYEKEGHPEYAIALRQVLEHQIGYDPTKIPGDLEKAVEWCNLKGFDVLIEGDQLVFAHRLNAKRNSALHEAALDTKIDVKILSKLIINDLLAVRNASEDTALLLAIDKSNTAVITTLLTIPSLLHVRDKEGRTPLHRCHDHKTLSLLLDALNLSTHRSSLTHVEPNSHDASSLIDINSQDACGRTALFMACHQGNWKMLKKLIEAGADVRMSDKTGVCPLLACSASPSISFAKREEMILRLRSRDVDPDQEDIDGNTARKELGRLYSSSKKANRFLSLDPSVELERMEKKSRAERRESNATASTTRSVFSLGRIFSWETRSSSPLS</sequence>
<dbReference type="RefSeq" id="XP_046045595.1">
    <property type="nucleotide sequence ID" value="XM_046200015.1"/>
</dbReference>
<keyword evidence="1" id="KW-0677">Repeat</keyword>
<feature type="compositionally biased region" description="Basic and acidic residues" evidence="4">
    <location>
        <begin position="675"/>
        <end position="687"/>
    </location>
</feature>
<dbReference type="EMBL" id="JAGMUX010000015">
    <property type="protein sequence ID" value="KAH7237736.1"/>
    <property type="molecule type" value="Genomic_DNA"/>
</dbReference>
<dbReference type="AlphaFoldDB" id="A0A9P9GER8"/>
<feature type="repeat" description="ANK" evidence="3">
    <location>
        <begin position="571"/>
        <end position="603"/>
    </location>
</feature>
<proteinExistence type="predicted"/>
<keyword evidence="2 3" id="KW-0040">ANK repeat</keyword>
<dbReference type="SUPFAM" id="SSF48403">
    <property type="entry name" value="Ankyrin repeat"/>
    <property type="match status" value="1"/>
</dbReference>
<evidence type="ECO:0000256" key="2">
    <source>
        <dbReference type="ARBA" id="ARBA00023043"/>
    </source>
</evidence>
<evidence type="ECO:0000313" key="6">
    <source>
        <dbReference type="Proteomes" id="UP000720189"/>
    </source>
</evidence>
<dbReference type="GeneID" id="70229969"/>
<dbReference type="PANTHER" id="PTHR24198:SF165">
    <property type="entry name" value="ANKYRIN REPEAT-CONTAINING PROTEIN-RELATED"/>
    <property type="match status" value="1"/>
</dbReference>
<dbReference type="PANTHER" id="PTHR24198">
    <property type="entry name" value="ANKYRIN REPEAT AND PROTEIN KINASE DOMAIN-CONTAINING PROTEIN"/>
    <property type="match status" value="1"/>
</dbReference>
<evidence type="ECO:0000256" key="3">
    <source>
        <dbReference type="PROSITE-ProRule" id="PRU00023"/>
    </source>
</evidence>
<organism evidence="5 6">
    <name type="scientific">Fusarium redolens</name>
    <dbReference type="NCBI Taxonomy" id="48865"/>
    <lineage>
        <taxon>Eukaryota</taxon>
        <taxon>Fungi</taxon>
        <taxon>Dikarya</taxon>
        <taxon>Ascomycota</taxon>
        <taxon>Pezizomycotina</taxon>
        <taxon>Sordariomycetes</taxon>
        <taxon>Hypocreomycetidae</taxon>
        <taxon>Hypocreales</taxon>
        <taxon>Nectriaceae</taxon>
        <taxon>Fusarium</taxon>
        <taxon>Fusarium redolens species complex</taxon>
    </lineage>
</organism>
<dbReference type="Gene3D" id="1.25.40.20">
    <property type="entry name" value="Ankyrin repeat-containing domain"/>
    <property type="match status" value="1"/>
</dbReference>
<dbReference type="Proteomes" id="UP000720189">
    <property type="component" value="Unassembled WGS sequence"/>
</dbReference>
<dbReference type="PROSITE" id="PS50297">
    <property type="entry name" value="ANK_REP_REGION"/>
    <property type="match status" value="1"/>
</dbReference>
<accession>A0A9P9GER8</accession>
<protein>
    <submittedName>
        <fullName evidence="5">Ankyrin repeat-containing domain protein</fullName>
    </submittedName>
</protein>
<comment type="caution">
    <text evidence="5">The sequence shown here is derived from an EMBL/GenBank/DDBJ whole genome shotgun (WGS) entry which is preliminary data.</text>
</comment>
<feature type="region of interest" description="Disordered" evidence="4">
    <location>
        <begin position="675"/>
        <end position="694"/>
    </location>
</feature>
<name>A0A9P9GER8_FUSRE</name>
<gene>
    <name evidence="5" type="ORF">BKA55DRAFT_694227</name>
</gene>
<dbReference type="Pfam" id="PF12796">
    <property type="entry name" value="Ank_2"/>
    <property type="match status" value="1"/>
</dbReference>
<dbReference type="InterPro" id="IPR002110">
    <property type="entry name" value="Ankyrin_rpt"/>
</dbReference>
<evidence type="ECO:0000313" key="5">
    <source>
        <dbReference type="EMBL" id="KAH7237736.1"/>
    </source>
</evidence>
<keyword evidence="6" id="KW-1185">Reference proteome</keyword>
<dbReference type="OrthoDB" id="539213at2759"/>
<reference evidence="5" key="1">
    <citation type="journal article" date="2021" name="Nat. Commun.">
        <title>Genetic determinants of endophytism in the Arabidopsis root mycobiome.</title>
        <authorList>
            <person name="Mesny F."/>
            <person name="Miyauchi S."/>
            <person name="Thiergart T."/>
            <person name="Pickel B."/>
            <person name="Atanasova L."/>
            <person name="Karlsson M."/>
            <person name="Huettel B."/>
            <person name="Barry K.W."/>
            <person name="Haridas S."/>
            <person name="Chen C."/>
            <person name="Bauer D."/>
            <person name="Andreopoulos W."/>
            <person name="Pangilinan J."/>
            <person name="LaButti K."/>
            <person name="Riley R."/>
            <person name="Lipzen A."/>
            <person name="Clum A."/>
            <person name="Drula E."/>
            <person name="Henrissat B."/>
            <person name="Kohler A."/>
            <person name="Grigoriev I.V."/>
            <person name="Martin F.M."/>
            <person name="Hacquard S."/>
        </authorList>
    </citation>
    <scope>NUCLEOTIDE SEQUENCE</scope>
    <source>
        <strain evidence="5">MPI-CAGE-AT-0023</strain>
    </source>
</reference>
<dbReference type="InterPro" id="IPR036770">
    <property type="entry name" value="Ankyrin_rpt-contain_sf"/>
</dbReference>
<evidence type="ECO:0000256" key="4">
    <source>
        <dbReference type="SAM" id="MobiDB-lite"/>
    </source>
</evidence>